<dbReference type="EMBL" id="BNBO01000005">
    <property type="protein sequence ID" value="GHH64390.1"/>
    <property type="molecule type" value="Genomic_DNA"/>
</dbReference>
<feature type="transmembrane region" description="Helical" evidence="2">
    <location>
        <begin position="394"/>
        <end position="416"/>
    </location>
</feature>
<reference evidence="3" key="1">
    <citation type="journal article" date="2014" name="Int. J. Syst. Evol. Microbiol.">
        <title>Complete genome sequence of Corynebacterium casei LMG S-19264T (=DSM 44701T), isolated from a smear-ripened cheese.</title>
        <authorList>
            <consortium name="US DOE Joint Genome Institute (JGI-PGF)"/>
            <person name="Walter F."/>
            <person name="Albersmeier A."/>
            <person name="Kalinowski J."/>
            <person name="Ruckert C."/>
        </authorList>
    </citation>
    <scope>NUCLEOTIDE SEQUENCE</scope>
    <source>
        <strain evidence="3">JCM 4646</strain>
    </source>
</reference>
<feature type="transmembrane region" description="Helical" evidence="2">
    <location>
        <begin position="353"/>
        <end position="374"/>
    </location>
</feature>
<dbReference type="Proteomes" id="UP000617734">
    <property type="component" value="Unassembled WGS sequence"/>
</dbReference>
<feature type="region of interest" description="Disordered" evidence="1">
    <location>
        <begin position="325"/>
        <end position="344"/>
    </location>
</feature>
<feature type="region of interest" description="Disordered" evidence="1">
    <location>
        <begin position="421"/>
        <end position="447"/>
    </location>
</feature>
<keyword evidence="2" id="KW-1133">Transmembrane helix</keyword>
<comment type="caution">
    <text evidence="3">The sequence shown here is derived from an EMBL/GenBank/DDBJ whole genome shotgun (WGS) entry which is preliminary data.</text>
</comment>
<organism evidence="3 4">
    <name type="scientific">Kitasatospora indigofera</name>
    <dbReference type="NCBI Taxonomy" id="67307"/>
    <lineage>
        <taxon>Bacteria</taxon>
        <taxon>Bacillati</taxon>
        <taxon>Actinomycetota</taxon>
        <taxon>Actinomycetes</taxon>
        <taxon>Kitasatosporales</taxon>
        <taxon>Streptomycetaceae</taxon>
        <taxon>Kitasatospora</taxon>
    </lineage>
</organism>
<keyword evidence="4" id="KW-1185">Reference proteome</keyword>
<feature type="compositionally biased region" description="Pro residues" evidence="1">
    <location>
        <begin position="9"/>
        <end position="22"/>
    </location>
</feature>
<keyword evidence="2" id="KW-0472">Membrane</keyword>
<reference evidence="3" key="2">
    <citation type="submission" date="2020-09" db="EMBL/GenBank/DDBJ databases">
        <authorList>
            <person name="Sun Q."/>
            <person name="Ohkuma M."/>
        </authorList>
    </citation>
    <scope>NUCLEOTIDE SEQUENCE</scope>
    <source>
        <strain evidence="3">JCM 4646</strain>
    </source>
</reference>
<feature type="transmembrane region" description="Helical" evidence="2">
    <location>
        <begin position="170"/>
        <end position="192"/>
    </location>
</feature>
<evidence type="ECO:0000256" key="1">
    <source>
        <dbReference type="SAM" id="MobiDB-lite"/>
    </source>
</evidence>
<protein>
    <recommendedName>
        <fullName evidence="5">Peptidase M50</fullName>
    </recommendedName>
</protein>
<evidence type="ECO:0000256" key="2">
    <source>
        <dbReference type="SAM" id="Phobius"/>
    </source>
</evidence>
<evidence type="ECO:0000313" key="3">
    <source>
        <dbReference type="EMBL" id="GHH64390.1"/>
    </source>
</evidence>
<feature type="transmembrane region" description="Helical" evidence="2">
    <location>
        <begin position="272"/>
        <end position="292"/>
    </location>
</feature>
<name>A0A919FG01_9ACTN</name>
<dbReference type="AlphaFoldDB" id="A0A919FG01"/>
<gene>
    <name evidence="3" type="ORF">GCM10018781_15440</name>
</gene>
<feature type="transmembrane region" description="Helical" evidence="2">
    <location>
        <begin position="237"/>
        <end position="260"/>
    </location>
</feature>
<accession>A0A919FG01</accession>
<feature type="transmembrane region" description="Helical" evidence="2">
    <location>
        <begin position="135"/>
        <end position="158"/>
    </location>
</feature>
<evidence type="ECO:0008006" key="5">
    <source>
        <dbReference type="Google" id="ProtNLM"/>
    </source>
</evidence>
<feature type="region of interest" description="Disordered" evidence="1">
    <location>
        <begin position="1"/>
        <end position="26"/>
    </location>
</feature>
<feature type="compositionally biased region" description="Basic residues" evidence="1">
    <location>
        <begin position="421"/>
        <end position="436"/>
    </location>
</feature>
<evidence type="ECO:0000313" key="4">
    <source>
        <dbReference type="Proteomes" id="UP000617734"/>
    </source>
</evidence>
<sequence length="447" mass="47334">MTAGWSPQAAPPPDRPARPAVPPATTLTPASTLRLHRLTTRQDGDEWLVGRLDTGEVVALPATGEQALRLLGQGRTLAETERALTAGTGRRPDLTGFVHTLLDLGFVRELDGRPVRTPAPPRPTLPRLRPRHVRWVLSPALPPLLAALTAAAAAAVLLGPRPLPGYRDLLWSPHGSLVLGSALLVSWLLVLLHEAGHLAAARAAGVPARIGFGTRLHLLVLQTDLSGIELAPRRHRLTAYLAGIGVNLTVAATALLPAALLPADPAGGPARALTALALLSLLQIPFQAMVFLRTDLYFVLQDLAHCRDLHGDGAAYARHLAGRTAHRLRRRTGPGPADPSRGLPAGERRVVRAYSAVLALGCVLALAGLLGVTLPADLALLAHAAAGLGPGRPLTSRLDAAVVLLVLGGTQVLWLLTRRRERRRSRGSPARRRSRPRPGSQPPPGRP</sequence>
<keyword evidence="2" id="KW-0812">Transmembrane</keyword>
<proteinExistence type="predicted"/>